<evidence type="ECO:0000256" key="1">
    <source>
        <dbReference type="ARBA" id="ARBA00022649"/>
    </source>
</evidence>
<protein>
    <submittedName>
        <fullName evidence="2">Plasmid stabilization system protein</fullName>
    </submittedName>
</protein>
<dbReference type="Gene3D" id="3.30.2310.20">
    <property type="entry name" value="RelE-like"/>
    <property type="match status" value="1"/>
</dbReference>
<keyword evidence="3" id="KW-1185">Reference proteome</keyword>
<evidence type="ECO:0000313" key="2">
    <source>
        <dbReference type="EMBL" id="GBG17428.1"/>
    </source>
</evidence>
<comment type="caution">
    <text evidence="2">The sequence shown here is derived from an EMBL/GenBank/DDBJ whole genome shotgun (WGS) entry which is preliminary data.</text>
</comment>
<dbReference type="Proteomes" id="UP000245124">
    <property type="component" value="Unassembled WGS sequence"/>
</dbReference>
<keyword evidence="1" id="KW-1277">Toxin-antitoxin system</keyword>
<dbReference type="InterPro" id="IPR035093">
    <property type="entry name" value="RelE/ParE_toxin_dom_sf"/>
</dbReference>
<dbReference type="AlphaFoldDB" id="A0A2R5FJ31"/>
<dbReference type="Pfam" id="PF05016">
    <property type="entry name" value="ParE_toxin"/>
    <property type="match status" value="1"/>
</dbReference>
<accession>A0A2R5FJ31</accession>
<dbReference type="EMBL" id="BDUD01000001">
    <property type="protein sequence ID" value="GBG17428.1"/>
    <property type="molecule type" value="Genomic_DNA"/>
</dbReference>
<organism evidence="2 3">
    <name type="scientific">Nostoc commune NIES-4072</name>
    <dbReference type="NCBI Taxonomy" id="2005467"/>
    <lineage>
        <taxon>Bacteria</taxon>
        <taxon>Bacillati</taxon>
        <taxon>Cyanobacteriota</taxon>
        <taxon>Cyanophyceae</taxon>
        <taxon>Nostocales</taxon>
        <taxon>Nostocaceae</taxon>
        <taxon>Nostoc</taxon>
    </lineage>
</organism>
<name>A0A2R5FJ31_NOSCO</name>
<dbReference type="OrthoDB" id="9798046at2"/>
<dbReference type="RefSeq" id="WP_109007627.1">
    <property type="nucleotide sequence ID" value="NZ_BDUD01000001.1"/>
</dbReference>
<sequence>MSNICRFTAPASRDIESIIDYVADNSSFDAAEHLLNKINEKCSNLANFPNMGRKRDELLPLLRSFPVDDYLIFYRAIASKLSAQSYTKMNA</sequence>
<proteinExistence type="predicted"/>
<dbReference type="InterPro" id="IPR007712">
    <property type="entry name" value="RelE/ParE_toxin"/>
</dbReference>
<evidence type="ECO:0000313" key="3">
    <source>
        <dbReference type="Proteomes" id="UP000245124"/>
    </source>
</evidence>
<reference evidence="2 3" key="1">
    <citation type="submission" date="2017-06" db="EMBL/GenBank/DDBJ databases">
        <title>Genome sequencing of cyanobaciteial culture collection at National Institute for Environmental Studies (NIES).</title>
        <authorList>
            <person name="Hirose Y."/>
            <person name="Shimura Y."/>
            <person name="Fujisawa T."/>
            <person name="Nakamura Y."/>
            <person name="Kawachi M."/>
        </authorList>
    </citation>
    <scope>NUCLEOTIDE SEQUENCE [LARGE SCALE GENOMIC DNA]</scope>
    <source>
        <strain evidence="2 3">NIES-4072</strain>
    </source>
</reference>
<gene>
    <name evidence="2" type="ORF">NIES4072_10840</name>
</gene>